<keyword evidence="8" id="KW-1185">Reference proteome</keyword>
<keyword evidence="2" id="KW-0805">Transcription regulation</keyword>
<dbReference type="Gene3D" id="3.40.190.10">
    <property type="entry name" value="Periplasmic binding protein-like II"/>
    <property type="match status" value="2"/>
</dbReference>
<feature type="domain" description="HTH lysR-type" evidence="6">
    <location>
        <begin position="9"/>
        <end position="66"/>
    </location>
</feature>
<dbReference type="PANTHER" id="PTHR30118:SF15">
    <property type="entry name" value="TRANSCRIPTIONAL REGULATORY PROTEIN"/>
    <property type="match status" value="1"/>
</dbReference>
<comment type="similarity">
    <text evidence="1">Belongs to the LysR transcriptional regulatory family.</text>
</comment>
<evidence type="ECO:0000256" key="1">
    <source>
        <dbReference type="ARBA" id="ARBA00009437"/>
    </source>
</evidence>
<dbReference type="Pfam" id="PF00126">
    <property type="entry name" value="HTH_1"/>
    <property type="match status" value="1"/>
</dbReference>
<dbReference type="PRINTS" id="PR00039">
    <property type="entry name" value="HTHLYSR"/>
</dbReference>
<evidence type="ECO:0000256" key="5">
    <source>
        <dbReference type="SAM" id="MobiDB-lite"/>
    </source>
</evidence>
<feature type="region of interest" description="Disordered" evidence="5">
    <location>
        <begin position="311"/>
        <end position="335"/>
    </location>
</feature>
<evidence type="ECO:0000259" key="6">
    <source>
        <dbReference type="PROSITE" id="PS50931"/>
    </source>
</evidence>
<keyword evidence="3" id="KW-0238">DNA-binding</keyword>
<dbReference type="Gene3D" id="1.10.10.10">
    <property type="entry name" value="Winged helix-like DNA-binding domain superfamily/Winged helix DNA-binding domain"/>
    <property type="match status" value="1"/>
</dbReference>
<comment type="caution">
    <text evidence="7">The sequence shown here is derived from an EMBL/GenBank/DDBJ whole genome shotgun (WGS) entry which is preliminary data.</text>
</comment>
<evidence type="ECO:0000313" key="7">
    <source>
        <dbReference type="EMBL" id="PLW83105.1"/>
    </source>
</evidence>
<sequence>MDSLNLQKIDLNLLVALHALLQERSVSRAAERLHITQPAMSKTLGRLRELFGDPLFTRSHGGMQPTPRALELGIELGTVLGDITRLVSGSLFDPYTYSGEVTLALSEYVGVALLPSLIQRLHEQAPRLSIRTITRVENQLEQLATGNLDFAIHIAQAHYSDDFRTHLLGSAAPAILVRTEHPLTEGEITWERLALYPMIRVYVPNLEHVELIRTSDAFVRVRDPRQGSLETSHLMTALEVLRNTDYFLPGPAYILQNASATGGITALPTPAGTDHQIKYMLIAHRRTSHSALHNWLWQQITETIGNIAVGDPALDTGREPATISTRPTHQPDGPS</sequence>
<dbReference type="OrthoDB" id="8720143at2"/>
<dbReference type="SUPFAM" id="SSF53850">
    <property type="entry name" value="Periplasmic binding protein-like II"/>
    <property type="match status" value="1"/>
</dbReference>
<organism evidence="7 8">
    <name type="scientific">Kineobactrum sediminis</name>
    <dbReference type="NCBI Taxonomy" id="1905677"/>
    <lineage>
        <taxon>Bacteria</taxon>
        <taxon>Pseudomonadati</taxon>
        <taxon>Pseudomonadota</taxon>
        <taxon>Gammaproteobacteria</taxon>
        <taxon>Cellvibrionales</taxon>
        <taxon>Halieaceae</taxon>
        <taxon>Kineobactrum</taxon>
    </lineage>
</organism>
<name>A0A2N5Y3Y1_9GAMM</name>
<dbReference type="PROSITE" id="PS50931">
    <property type="entry name" value="HTH_LYSR"/>
    <property type="match status" value="1"/>
</dbReference>
<dbReference type="AlphaFoldDB" id="A0A2N5Y3Y1"/>
<dbReference type="InterPro" id="IPR000847">
    <property type="entry name" value="LysR_HTH_N"/>
</dbReference>
<dbReference type="InterPro" id="IPR036390">
    <property type="entry name" value="WH_DNA-bd_sf"/>
</dbReference>
<protein>
    <submittedName>
        <fullName evidence="7">LysR family transcriptional regulator</fullName>
    </submittedName>
</protein>
<evidence type="ECO:0000256" key="3">
    <source>
        <dbReference type="ARBA" id="ARBA00023125"/>
    </source>
</evidence>
<evidence type="ECO:0000256" key="2">
    <source>
        <dbReference type="ARBA" id="ARBA00023015"/>
    </source>
</evidence>
<accession>A0A2N5Y3Y1</accession>
<dbReference type="InterPro" id="IPR005119">
    <property type="entry name" value="LysR_subst-bd"/>
</dbReference>
<dbReference type="SUPFAM" id="SSF46785">
    <property type="entry name" value="Winged helix' DNA-binding domain"/>
    <property type="match status" value="1"/>
</dbReference>
<keyword evidence="4" id="KW-0804">Transcription</keyword>
<dbReference type="GO" id="GO:0003700">
    <property type="term" value="F:DNA-binding transcription factor activity"/>
    <property type="evidence" value="ECO:0007669"/>
    <property type="project" value="InterPro"/>
</dbReference>
<gene>
    <name evidence="7" type="ORF">CWI75_06705</name>
</gene>
<dbReference type="PANTHER" id="PTHR30118">
    <property type="entry name" value="HTH-TYPE TRANSCRIPTIONAL REGULATOR LEUO-RELATED"/>
    <property type="match status" value="1"/>
</dbReference>
<evidence type="ECO:0000313" key="8">
    <source>
        <dbReference type="Proteomes" id="UP000234845"/>
    </source>
</evidence>
<dbReference type="EMBL" id="PKLZ01000003">
    <property type="protein sequence ID" value="PLW83105.1"/>
    <property type="molecule type" value="Genomic_DNA"/>
</dbReference>
<dbReference type="Proteomes" id="UP000234845">
    <property type="component" value="Unassembled WGS sequence"/>
</dbReference>
<dbReference type="RefSeq" id="WP_101520706.1">
    <property type="nucleotide sequence ID" value="NZ_PKLZ01000003.1"/>
</dbReference>
<dbReference type="Pfam" id="PF03466">
    <property type="entry name" value="LysR_substrate"/>
    <property type="match status" value="1"/>
</dbReference>
<dbReference type="GO" id="GO:0003677">
    <property type="term" value="F:DNA binding"/>
    <property type="evidence" value="ECO:0007669"/>
    <property type="project" value="UniProtKB-KW"/>
</dbReference>
<reference evidence="8" key="1">
    <citation type="submission" date="2017-11" db="EMBL/GenBank/DDBJ databases">
        <title>The draft genome sequence of Chromatocurvus sp. F02.</title>
        <authorList>
            <person name="Du Z.-J."/>
            <person name="Chang Y.-Q."/>
        </authorList>
    </citation>
    <scope>NUCLEOTIDE SEQUENCE [LARGE SCALE GENOMIC DNA]</scope>
    <source>
        <strain evidence="8">F02</strain>
    </source>
</reference>
<evidence type="ECO:0000256" key="4">
    <source>
        <dbReference type="ARBA" id="ARBA00023163"/>
    </source>
</evidence>
<proteinExistence type="inferred from homology"/>
<dbReference type="InterPro" id="IPR036388">
    <property type="entry name" value="WH-like_DNA-bd_sf"/>
</dbReference>
<dbReference type="InterPro" id="IPR050389">
    <property type="entry name" value="LysR-type_TF"/>
</dbReference>